<evidence type="ECO:0000313" key="2">
    <source>
        <dbReference type="EMBL" id="KML55441.1"/>
    </source>
</evidence>
<sequence length="74" mass="7712">MICGLLIATIALTIATSWFVVYGLVVVISSPVTNNPIAALIRETQSYLLLGTLLLAALVATVIDLVKLARTAGS</sequence>
<accession>A0A0J5WSM5</accession>
<feature type="transmembrane region" description="Helical" evidence="1">
    <location>
        <begin position="47"/>
        <end position="66"/>
    </location>
</feature>
<name>A0A0J5WSM5_BURCE</name>
<dbReference type="Proteomes" id="UP000036338">
    <property type="component" value="Unassembled WGS sequence"/>
</dbReference>
<keyword evidence="1" id="KW-0812">Transmembrane</keyword>
<evidence type="ECO:0000313" key="3">
    <source>
        <dbReference type="Proteomes" id="UP000036338"/>
    </source>
</evidence>
<evidence type="ECO:0000256" key="1">
    <source>
        <dbReference type="SAM" id="Phobius"/>
    </source>
</evidence>
<comment type="caution">
    <text evidence="2">The sequence shown here is derived from an EMBL/GenBank/DDBJ whole genome shotgun (WGS) entry which is preliminary data.</text>
</comment>
<organism evidence="2 3">
    <name type="scientific">Burkholderia cepacia</name>
    <name type="common">Pseudomonas cepacia</name>
    <dbReference type="NCBI Taxonomy" id="292"/>
    <lineage>
        <taxon>Bacteria</taxon>
        <taxon>Pseudomonadati</taxon>
        <taxon>Pseudomonadota</taxon>
        <taxon>Betaproteobacteria</taxon>
        <taxon>Burkholderiales</taxon>
        <taxon>Burkholderiaceae</taxon>
        <taxon>Burkholderia</taxon>
        <taxon>Burkholderia cepacia complex</taxon>
    </lineage>
</organism>
<protein>
    <submittedName>
        <fullName evidence="2">Uncharacterized protein</fullName>
    </submittedName>
</protein>
<reference evidence="2 3" key="1">
    <citation type="submission" date="2015-05" db="EMBL/GenBank/DDBJ databases">
        <title>Draft genome of Burkholderia cepacia LK29.</title>
        <authorList>
            <person name="Chan X.Y."/>
        </authorList>
    </citation>
    <scope>NUCLEOTIDE SEQUENCE [LARGE SCALE GENOMIC DNA]</scope>
    <source>
        <strain evidence="2 3">LK29</strain>
    </source>
</reference>
<dbReference type="PATRIC" id="fig|292.27.peg.3805"/>
<dbReference type="EMBL" id="LDWR01000031">
    <property type="protein sequence ID" value="KML55441.1"/>
    <property type="molecule type" value="Genomic_DNA"/>
</dbReference>
<gene>
    <name evidence="2" type="ORF">VL15_18765</name>
</gene>
<keyword evidence="1" id="KW-1133">Transmembrane helix</keyword>
<proteinExistence type="predicted"/>
<keyword evidence="1" id="KW-0472">Membrane</keyword>
<dbReference type="AlphaFoldDB" id="A0A0J5WSM5"/>